<dbReference type="Pfam" id="PF00535">
    <property type="entry name" value="Glycos_transf_2"/>
    <property type="match status" value="1"/>
</dbReference>
<feature type="domain" description="Glycosyltransferase 2-like" evidence="7">
    <location>
        <begin position="4"/>
        <end position="146"/>
    </location>
</feature>
<dbReference type="PANTHER" id="PTHR43646">
    <property type="entry name" value="GLYCOSYLTRANSFERASE"/>
    <property type="match status" value="1"/>
</dbReference>
<evidence type="ECO:0000256" key="2">
    <source>
        <dbReference type="ARBA" id="ARBA00022475"/>
    </source>
</evidence>
<keyword evidence="9" id="KW-1185">Reference proteome</keyword>
<evidence type="ECO:0000256" key="1">
    <source>
        <dbReference type="ARBA" id="ARBA00004236"/>
    </source>
</evidence>
<evidence type="ECO:0000259" key="7">
    <source>
        <dbReference type="Pfam" id="PF00535"/>
    </source>
</evidence>
<dbReference type="InterPro" id="IPR001173">
    <property type="entry name" value="Glyco_trans_2-like"/>
</dbReference>
<protein>
    <submittedName>
        <fullName evidence="8">Glycosyltransferase</fullName>
    </submittedName>
</protein>
<evidence type="ECO:0000256" key="5">
    <source>
        <dbReference type="ARBA" id="ARBA00022679"/>
    </source>
</evidence>
<organism evidence="8 9">
    <name type="scientific">Pseudomonas baltica</name>
    <dbReference type="NCBI Taxonomy" id="2762576"/>
    <lineage>
        <taxon>Bacteria</taxon>
        <taxon>Pseudomonadati</taxon>
        <taxon>Pseudomonadota</taxon>
        <taxon>Gammaproteobacteria</taxon>
        <taxon>Pseudomonadales</taxon>
        <taxon>Pseudomonadaceae</taxon>
        <taxon>Pseudomonas</taxon>
    </lineage>
</organism>
<comment type="subcellular location">
    <subcellularLocation>
        <location evidence="1">Cell membrane</location>
    </subcellularLocation>
</comment>
<sequence>MIGVIIPVQNEHASLDRCLRSVMLAAEHGTLCTELVRIVVVLDACSDRSRDIAQRYPVRLIDTNAANKVAARAAGAAHLVQAGARWLAWTEADVRVPDDWLAAQLAYGVDAVCGRVDAEPGASRFVQGRRRRSVTMDERRSNVHMANLGISTLAYTDAGGLNASLGHDERHLIEQVEARGRRIAWSGSVRVSRCAPAGSGYGEPARLPGLCKVSGF</sequence>
<dbReference type="GO" id="GO:0016757">
    <property type="term" value="F:glycosyltransferase activity"/>
    <property type="evidence" value="ECO:0007669"/>
    <property type="project" value="UniProtKB-KW"/>
</dbReference>
<dbReference type="AlphaFoldDB" id="A0A7X1KS78"/>
<dbReference type="Gene3D" id="3.90.550.10">
    <property type="entry name" value="Spore Coat Polysaccharide Biosynthesis Protein SpsA, Chain A"/>
    <property type="match status" value="1"/>
</dbReference>
<dbReference type="InterPro" id="IPR029044">
    <property type="entry name" value="Nucleotide-diphossugar_trans"/>
</dbReference>
<keyword evidence="3" id="KW-0997">Cell inner membrane</keyword>
<keyword evidence="5 8" id="KW-0808">Transferase</keyword>
<dbReference type="Proteomes" id="UP000546173">
    <property type="component" value="Unassembled WGS sequence"/>
</dbReference>
<evidence type="ECO:0000256" key="4">
    <source>
        <dbReference type="ARBA" id="ARBA00022676"/>
    </source>
</evidence>
<dbReference type="GO" id="GO:0005886">
    <property type="term" value="C:plasma membrane"/>
    <property type="evidence" value="ECO:0007669"/>
    <property type="project" value="UniProtKB-SubCell"/>
</dbReference>
<comment type="caution">
    <text evidence="8">The sequence shown here is derived from an EMBL/GenBank/DDBJ whole genome shotgun (WGS) entry which is preliminary data.</text>
</comment>
<gene>
    <name evidence="8" type="ORF">H7993_02870</name>
</gene>
<keyword evidence="4" id="KW-0328">Glycosyltransferase</keyword>
<keyword evidence="6" id="KW-0472">Membrane</keyword>
<reference evidence="8 9" key="1">
    <citation type="submission" date="2020-08" db="EMBL/GenBank/DDBJ databases">
        <title>Pseudomonas sp. nov.</title>
        <authorList>
            <person name="Gieschler S."/>
            <person name="Fiedler G."/>
            <person name="Brinks E."/>
            <person name="Boehnlein C."/>
            <person name="Franz C.M.A.P."/>
            <person name="Kabisch J."/>
        </authorList>
    </citation>
    <scope>NUCLEOTIDE SEQUENCE [LARGE SCALE GENOMIC DNA]</scope>
    <source>
        <strain evidence="8 9">MBT-2</strain>
    </source>
</reference>
<keyword evidence="2" id="KW-1003">Cell membrane</keyword>
<evidence type="ECO:0000256" key="3">
    <source>
        <dbReference type="ARBA" id="ARBA00022519"/>
    </source>
</evidence>
<proteinExistence type="predicted"/>
<dbReference type="EMBL" id="JACMYH010000001">
    <property type="protein sequence ID" value="MBC2677323.1"/>
    <property type="molecule type" value="Genomic_DNA"/>
</dbReference>
<dbReference type="SUPFAM" id="SSF53448">
    <property type="entry name" value="Nucleotide-diphospho-sugar transferases"/>
    <property type="match status" value="1"/>
</dbReference>
<evidence type="ECO:0000256" key="6">
    <source>
        <dbReference type="ARBA" id="ARBA00023136"/>
    </source>
</evidence>
<dbReference type="PANTHER" id="PTHR43646:SF2">
    <property type="entry name" value="GLYCOSYLTRANSFERASE 2-LIKE DOMAIN-CONTAINING PROTEIN"/>
    <property type="match status" value="1"/>
</dbReference>
<accession>A0A7X1KS78</accession>
<name>A0A7X1KS78_9PSED</name>
<evidence type="ECO:0000313" key="9">
    <source>
        <dbReference type="Proteomes" id="UP000546173"/>
    </source>
</evidence>
<dbReference type="RefSeq" id="WP_185793373.1">
    <property type="nucleotide sequence ID" value="NZ_JACMYH010000001.1"/>
</dbReference>
<evidence type="ECO:0000313" key="8">
    <source>
        <dbReference type="EMBL" id="MBC2677323.1"/>
    </source>
</evidence>